<dbReference type="Pfam" id="PF20066">
    <property type="entry name" value="Glyoxalase_8"/>
    <property type="match status" value="1"/>
</dbReference>
<sequence length="56" mass="6283">MQPQTLPSIDRIKRQAKQLRKATELTHMQALEAIARNHGFKTYASLQAAHKQAKAG</sequence>
<dbReference type="EMBL" id="QXDA01000004">
    <property type="protein sequence ID" value="RIA22639.1"/>
    <property type="molecule type" value="Genomic_DNA"/>
</dbReference>
<evidence type="ECO:0000259" key="1">
    <source>
        <dbReference type="Pfam" id="PF20066"/>
    </source>
</evidence>
<proteinExistence type="predicted"/>
<accession>A0A397MG30</accession>
<dbReference type="AlphaFoldDB" id="A0A397MG30"/>
<reference evidence="2 3" key="1">
    <citation type="submission" date="2018-08" db="EMBL/GenBank/DDBJ databases">
        <title>Genome sequencing of rice bacterial endophytes.</title>
        <authorList>
            <person name="Venturi V."/>
        </authorList>
    </citation>
    <scope>NUCLEOTIDE SEQUENCE [LARGE SCALE GENOMIC DNA]</scope>
    <source>
        <strain evidence="2 3">E1205</strain>
    </source>
</reference>
<dbReference type="RefSeq" id="WP_170965219.1">
    <property type="nucleotide sequence ID" value="NZ_QXDA01000004.1"/>
</dbReference>
<feature type="domain" description="Glyoxalase-related protein" evidence="1">
    <location>
        <begin position="4"/>
        <end position="52"/>
    </location>
</feature>
<name>A0A397MG30_ECTOL</name>
<dbReference type="InterPro" id="IPR045517">
    <property type="entry name" value="Glyoxalase_8"/>
</dbReference>
<evidence type="ECO:0000313" key="2">
    <source>
        <dbReference type="EMBL" id="RIA22639.1"/>
    </source>
</evidence>
<organism evidence="2 3">
    <name type="scientific">Ectopseudomonas oleovorans</name>
    <name type="common">Pseudomonas oleovorans</name>
    <dbReference type="NCBI Taxonomy" id="301"/>
    <lineage>
        <taxon>Bacteria</taxon>
        <taxon>Pseudomonadati</taxon>
        <taxon>Pseudomonadota</taxon>
        <taxon>Gammaproteobacteria</taxon>
        <taxon>Pseudomonadales</taxon>
        <taxon>Pseudomonadaceae</taxon>
        <taxon>Ectopseudomonas</taxon>
    </lineage>
</organism>
<gene>
    <name evidence="2" type="ORF">DFO61_3329</name>
</gene>
<dbReference type="Proteomes" id="UP000265836">
    <property type="component" value="Unassembled WGS sequence"/>
</dbReference>
<evidence type="ECO:0000313" key="3">
    <source>
        <dbReference type="Proteomes" id="UP000265836"/>
    </source>
</evidence>
<comment type="caution">
    <text evidence="2">The sequence shown here is derived from an EMBL/GenBank/DDBJ whole genome shotgun (WGS) entry which is preliminary data.</text>
</comment>
<protein>
    <recommendedName>
        <fullName evidence="1">Glyoxalase-related protein domain-containing protein</fullName>
    </recommendedName>
</protein>